<keyword evidence="3" id="KW-1185">Reference proteome</keyword>
<feature type="compositionally biased region" description="Polar residues" evidence="1">
    <location>
        <begin position="20"/>
        <end position="30"/>
    </location>
</feature>
<reference evidence="2 3" key="1">
    <citation type="submission" date="2023-05" db="EMBL/GenBank/DDBJ databases">
        <title>B98-5 Cell Line De Novo Hybrid Assembly: An Optical Mapping Approach.</title>
        <authorList>
            <person name="Kananen K."/>
            <person name="Auerbach J.A."/>
            <person name="Kautto E."/>
            <person name="Blachly J.S."/>
        </authorList>
    </citation>
    <scope>NUCLEOTIDE SEQUENCE [LARGE SCALE GENOMIC DNA]</scope>
    <source>
        <strain evidence="2">B95-8</strain>
        <tissue evidence="2">Cell line</tissue>
    </source>
</reference>
<evidence type="ECO:0000313" key="3">
    <source>
        <dbReference type="Proteomes" id="UP001266305"/>
    </source>
</evidence>
<name>A0ABQ9UCD6_SAGOE</name>
<proteinExistence type="predicted"/>
<evidence type="ECO:0000313" key="2">
    <source>
        <dbReference type="EMBL" id="KAK2094727.1"/>
    </source>
</evidence>
<accession>A0ABQ9UCD6</accession>
<dbReference type="Proteomes" id="UP001266305">
    <property type="component" value="Unassembled WGS sequence"/>
</dbReference>
<sequence length="270" mass="30456">MEENSESALRKRIREDRKVTTAQKVQQMKQRLNENERKRKSVSQWEAAQVVWTPQSLLYQELTSSNTEEFSEYLAHSDRSKNSIEQYCTHAFSQHYSEKWLSPLAPGDKRTVQNTKVLGPVMPSTLSLARSSTKRSSFHGVHKAAGKNHLHSATSICFLTAYSTPTPKMIQKHNFIFGTREAPKTPFLAGIQWHSKQKLNNCWMQEVCTAMHSSPFVFPAQVIDEAGVLDAELQGGCQLAQVLYDYMELSSVPAFMGHDYSGCACCTEAS</sequence>
<organism evidence="2 3">
    <name type="scientific">Saguinus oedipus</name>
    <name type="common">Cotton-top tamarin</name>
    <name type="synonym">Oedipomidas oedipus</name>
    <dbReference type="NCBI Taxonomy" id="9490"/>
    <lineage>
        <taxon>Eukaryota</taxon>
        <taxon>Metazoa</taxon>
        <taxon>Chordata</taxon>
        <taxon>Craniata</taxon>
        <taxon>Vertebrata</taxon>
        <taxon>Euteleostomi</taxon>
        <taxon>Mammalia</taxon>
        <taxon>Eutheria</taxon>
        <taxon>Euarchontoglires</taxon>
        <taxon>Primates</taxon>
        <taxon>Haplorrhini</taxon>
        <taxon>Platyrrhini</taxon>
        <taxon>Cebidae</taxon>
        <taxon>Callitrichinae</taxon>
        <taxon>Saguinus</taxon>
    </lineage>
</organism>
<comment type="caution">
    <text evidence="2">The sequence shown here is derived from an EMBL/GenBank/DDBJ whole genome shotgun (WGS) entry which is preliminary data.</text>
</comment>
<protein>
    <submittedName>
        <fullName evidence="2">Uncharacterized protein</fullName>
    </submittedName>
</protein>
<gene>
    <name evidence="2" type="ORF">P7K49_028465</name>
</gene>
<evidence type="ECO:0000256" key="1">
    <source>
        <dbReference type="SAM" id="MobiDB-lite"/>
    </source>
</evidence>
<feature type="region of interest" description="Disordered" evidence="1">
    <location>
        <begin position="1"/>
        <end position="39"/>
    </location>
</feature>
<dbReference type="EMBL" id="JASSZA010000014">
    <property type="protein sequence ID" value="KAK2094727.1"/>
    <property type="molecule type" value="Genomic_DNA"/>
</dbReference>